<keyword evidence="6" id="KW-0472">Membrane</keyword>
<dbReference type="GO" id="GO:0016032">
    <property type="term" value="P:viral process"/>
    <property type="evidence" value="ECO:0007669"/>
    <property type="project" value="InterPro"/>
</dbReference>
<dbReference type="Proteomes" id="UP000294048">
    <property type="component" value="Segment"/>
</dbReference>
<evidence type="ECO:0000256" key="2">
    <source>
        <dbReference type="ARBA" id="ARBA00004311"/>
    </source>
</evidence>
<comment type="subcellular location">
    <subcellularLocation>
        <location evidence="2">Host endosome</location>
    </subcellularLocation>
    <subcellularLocation>
        <location evidence="1">Virion membrane</location>
    </subcellularLocation>
</comment>
<protein>
    <submittedName>
        <fullName evidence="7">M21L</fullName>
    </submittedName>
</protein>
<keyword evidence="3" id="KW-0946">Virion</keyword>
<evidence type="ECO:0000256" key="6">
    <source>
        <dbReference type="ARBA" id="ARBA00023136"/>
    </source>
</evidence>
<organism evidence="7 8">
    <name type="scientific">Myxoma virus</name>
    <dbReference type="NCBI Taxonomy" id="10273"/>
    <lineage>
        <taxon>Viruses</taxon>
        <taxon>Varidnaviria</taxon>
        <taxon>Bamfordvirae</taxon>
        <taxon>Nucleocytoviricota</taxon>
        <taxon>Pokkesviricetes</taxon>
        <taxon>Chitovirales</taxon>
        <taxon>Poxviridae</taxon>
        <taxon>Chordopoxvirinae</taxon>
        <taxon>Leporipoxvirus</taxon>
        <taxon>Leporipoxvirus myxoma</taxon>
    </lineage>
</organism>
<dbReference type="GO" id="GO:0055036">
    <property type="term" value="C:virion membrane"/>
    <property type="evidence" value="ECO:0007669"/>
    <property type="project" value="UniProtKB-SubCell"/>
</dbReference>
<name>A0A481NA95_9POXV</name>
<keyword evidence="5" id="KW-1039">Host endosome</keyword>
<accession>A0A481NA95</accession>
<dbReference type="Pfam" id="PF03337">
    <property type="entry name" value="Pox_F12L"/>
    <property type="match status" value="1"/>
</dbReference>
<evidence type="ECO:0000256" key="4">
    <source>
        <dbReference type="ARBA" id="ARBA00023026"/>
    </source>
</evidence>
<dbReference type="PIRSF" id="PIRSF015793">
    <property type="entry name" value="VAC_EEV"/>
    <property type="match status" value="1"/>
</dbReference>
<evidence type="ECO:0000256" key="3">
    <source>
        <dbReference type="ARBA" id="ARBA00022844"/>
    </source>
</evidence>
<evidence type="ECO:0000256" key="1">
    <source>
        <dbReference type="ARBA" id="ARBA00004182"/>
    </source>
</evidence>
<evidence type="ECO:0000313" key="7">
    <source>
        <dbReference type="EMBL" id="QAV37376.1"/>
    </source>
</evidence>
<keyword evidence="4" id="KW-0843">Virulence</keyword>
<sequence length="628" mass="72326">MIKLLGLLGLLHDTKKEVVVHTLKEHPRAVVLTKTRHGKGVVVYAGNLEDVKSMVSVSELDVVGVTPHAEPVSLPASPINSLCIHETDTDVYYFPKTCKSPLLDILKKRFKHDPLIRTLQERDYTVSEINYWLYCNGLEAYRFVNYKDEKANDSQYTLIDDMIISYIGNHYIWVKKKEAYQRPEIDVYPYDLERLSSPSNWTELRPNKQYLKFITILVNATITPNGASVYMITTHPGRCFTSFDPKKLVMDFLRWIRESMVNTSTVVIIGYLSSVFDFPLLKSSWPKDSGWFFVGNNHIVSSDGMKLVLIDAAKFVRDMSTMDYLQHWKSRAVSIQGDMITNEEARTKLKVLEKNSSRVAESLYNATCTQLITLNDVLSPWNALYFTRLDDAVWTASIYEASKSNVYYPSGHEAMSFIRQAIRSSYVDTLYIDVPKHYSVYALKSVFDVVCEGVYPAGAPTYVSGYFDEDKPYIALCEVTVKPDVKIPVLWTNEDTHTFYTALTSVDIRSANRLGGYKIKQIGALVWNESYSLRDVAIHRFNGIHRLNDKKTDYVDYCDRLFPCTDDTMLIFYAFCASYCRRKLHNLIRTIDSHYLGEYVIKHNYKEIWTRDVVKLSDEFLSNVVKLR</sequence>
<reference evidence="7 8" key="1">
    <citation type="journal article" date="2019" name="J. Virol.">
        <title>Punctuated evolution of myxoma virus: rapid and disjunct evolution of a recent viral lineage in Australia.</title>
        <authorList>
            <person name="Eden J.-S."/>
            <person name="Kerr P.J."/>
            <person name="Holmes E.C."/>
        </authorList>
    </citation>
    <scope>NUCLEOTIDE SEQUENCE [LARGE SCALE GENOMIC DNA]</scope>
    <source>
        <strain evidence="7">Aust/Vic/Hoppers Crossing/03-2012</strain>
    </source>
</reference>
<dbReference type="GO" id="GO:0044174">
    <property type="term" value="C:host cell endosome"/>
    <property type="evidence" value="ECO:0007669"/>
    <property type="project" value="UniProtKB-SubCell"/>
</dbReference>
<dbReference type="InterPro" id="IPR005005">
    <property type="entry name" value="Poxvirus_F12L"/>
</dbReference>
<proteinExistence type="predicted"/>
<gene>
    <name evidence="7" type="primary">m021L</name>
</gene>
<dbReference type="EMBL" id="MK388111">
    <property type="protein sequence ID" value="QAV37376.1"/>
    <property type="molecule type" value="Genomic_DNA"/>
</dbReference>
<evidence type="ECO:0000256" key="5">
    <source>
        <dbReference type="ARBA" id="ARBA00023046"/>
    </source>
</evidence>
<evidence type="ECO:0000313" key="8">
    <source>
        <dbReference type="Proteomes" id="UP000294048"/>
    </source>
</evidence>